<dbReference type="Gene3D" id="3.40.1710.10">
    <property type="entry name" value="abc type-2 transporter like domain"/>
    <property type="match status" value="1"/>
</dbReference>
<dbReference type="InterPro" id="IPR047817">
    <property type="entry name" value="ABC2_TM_bact-type"/>
</dbReference>
<keyword evidence="3" id="KW-0813">Transport</keyword>
<evidence type="ECO:0000256" key="3">
    <source>
        <dbReference type="ARBA" id="ARBA00022448"/>
    </source>
</evidence>
<feature type="transmembrane region" description="Helical" evidence="8">
    <location>
        <begin position="307"/>
        <end position="332"/>
    </location>
</feature>
<feature type="domain" description="ABC transmembrane type-2" evidence="9">
    <location>
        <begin position="190"/>
        <end position="420"/>
    </location>
</feature>
<dbReference type="GO" id="GO:0005886">
    <property type="term" value="C:plasma membrane"/>
    <property type="evidence" value="ECO:0007669"/>
    <property type="project" value="UniProtKB-SubCell"/>
</dbReference>
<dbReference type="AlphaFoldDB" id="A0A1M6DZ80"/>
<dbReference type="Proteomes" id="UP000184335">
    <property type="component" value="Unassembled WGS sequence"/>
</dbReference>
<feature type="transmembrane region" description="Helical" evidence="8">
    <location>
        <begin position="20"/>
        <end position="40"/>
    </location>
</feature>
<dbReference type="PANTHER" id="PTHR30294">
    <property type="entry name" value="MEMBRANE COMPONENT OF ABC TRANSPORTER YHHJ-RELATED"/>
    <property type="match status" value="1"/>
</dbReference>
<evidence type="ECO:0000259" key="9">
    <source>
        <dbReference type="PROSITE" id="PS51012"/>
    </source>
</evidence>
<dbReference type="STRING" id="1118202.SAMN05443429_104159"/>
<feature type="transmembrane region" description="Helical" evidence="8">
    <location>
        <begin position="395"/>
        <end position="416"/>
    </location>
</feature>
<evidence type="ECO:0000313" key="11">
    <source>
        <dbReference type="Proteomes" id="UP000184335"/>
    </source>
</evidence>
<keyword evidence="6 8" id="KW-1133">Transmembrane helix</keyword>
<dbReference type="OrthoDB" id="266913at2"/>
<proteinExistence type="inferred from homology"/>
<name>A0A1M6DZ80_9FLAO</name>
<evidence type="ECO:0000256" key="6">
    <source>
        <dbReference type="ARBA" id="ARBA00022989"/>
    </source>
</evidence>
<keyword evidence="5 8" id="KW-0812">Transmembrane</keyword>
<dbReference type="RefSeq" id="WP_073179215.1">
    <property type="nucleotide sequence ID" value="NZ_FQYI01000004.1"/>
</dbReference>
<accession>A0A1M6DZ80</accession>
<keyword evidence="7 8" id="KW-0472">Membrane</keyword>
<evidence type="ECO:0000256" key="2">
    <source>
        <dbReference type="ARBA" id="ARBA00007783"/>
    </source>
</evidence>
<evidence type="ECO:0000256" key="7">
    <source>
        <dbReference type="ARBA" id="ARBA00023136"/>
    </source>
</evidence>
<dbReference type="PROSITE" id="PS51012">
    <property type="entry name" value="ABC_TM2"/>
    <property type="match status" value="1"/>
</dbReference>
<sequence length="423" mass="46855">MLYKIWRAIVKEFQVLSRDIGGLIIIFLMPLLLIITITMIQDSSFRNFDDTKLPIIFIDKDKGEVSQSIRQSISESGSFEILEKGFDENSAKKAVFSGKYQMAVILPENLSKNLSDNINYRVESIIDALGYNPTADSLAQKNPPPKTADIELYFDPAANDGFKNGMKTAIDKMIFQVENQKIYTAFEEQLDADGSILKGDKLISFKEITSNGNAGAKPNSVQHNVPAWSLFAIFLIVIPLSINLVQEKQQGTAIRLKTSPAPYALHLLGKTVAYLFICILQFLMMLAVGKWLFPLLGLQSFEVSGKIFPLMFLTVFAGLAAIGFGILVGTVFKTQEQSAPFGATAVVILAAIGGIWVPVFMMPQTMQSISKFSPMNWGLKGYYDIILRNAGVLEILKHSALLLLFYLVCCGASILYERKKSDV</sequence>
<comment type="similarity">
    <text evidence="2">Belongs to the ABC-2 integral membrane protein family.</text>
</comment>
<evidence type="ECO:0000313" key="10">
    <source>
        <dbReference type="EMBL" id="SHI78557.1"/>
    </source>
</evidence>
<feature type="transmembrane region" description="Helical" evidence="8">
    <location>
        <begin position="267"/>
        <end position="287"/>
    </location>
</feature>
<protein>
    <submittedName>
        <fullName evidence="10">ABC-2 type transport system permease protein</fullName>
    </submittedName>
</protein>
<evidence type="ECO:0000256" key="5">
    <source>
        <dbReference type="ARBA" id="ARBA00022692"/>
    </source>
</evidence>
<feature type="transmembrane region" description="Helical" evidence="8">
    <location>
        <begin position="227"/>
        <end position="246"/>
    </location>
</feature>
<feature type="transmembrane region" description="Helical" evidence="8">
    <location>
        <begin position="339"/>
        <end position="361"/>
    </location>
</feature>
<keyword evidence="4" id="KW-1003">Cell membrane</keyword>
<gene>
    <name evidence="10" type="ORF">SAMN05443429_104159</name>
</gene>
<dbReference type="InterPro" id="IPR051449">
    <property type="entry name" value="ABC-2_transporter_component"/>
</dbReference>
<comment type="subcellular location">
    <subcellularLocation>
        <location evidence="1">Cell membrane</location>
        <topology evidence="1">Multi-pass membrane protein</topology>
    </subcellularLocation>
</comment>
<dbReference type="GO" id="GO:0140359">
    <property type="term" value="F:ABC-type transporter activity"/>
    <property type="evidence" value="ECO:0007669"/>
    <property type="project" value="InterPro"/>
</dbReference>
<evidence type="ECO:0000256" key="1">
    <source>
        <dbReference type="ARBA" id="ARBA00004651"/>
    </source>
</evidence>
<keyword evidence="11" id="KW-1185">Reference proteome</keyword>
<evidence type="ECO:0000256" key="4">
    <source>
        <dbReference type="ARBA" id="ARBA00022475"/>
    </source>
</evidence>
<dbReference type="InterPro" id="IPR013525">
    <property type="entry name" value="ABC2_TM"/>
</dbReference>
<reference evidence="10 11" key="1">
    <citation type="submission" date="2016-11" db="EMBL/GenBank/DDBJ databases">
        <authorList>
            <person name="Jaros S."/>
            <person name="Januszkiewicz K."/>
            <person name="Wedrychowicz H."/>
        </authorList>
    </citation>
    <scope>NUCLEOTIDE SEQUENCE [LARGE SCALE GENOMIC DNA]</scope>
    <source>
        <strain evidence="10 11">DSM 25479</strain>
    </source>
</reference>
<organism evidence="10 11">
    <name type="scientific">Cruoricaptor ignavus</name>
    <dbReference type="NCBI Taxonomy" id="1118202"/>
    <lineage>
        <taxon>Bacteria</taxon>
        <taxon>Pseudomonadati</taxon>
        <taxon>Bacteroidota</taxon>
        <taxon>Flavobacteriia</taxon>
        <taxon>Flavobacteriales</taxon>
        <taxon>Weeksellaceae</taxon>
        <taxon>Cruoricaptor</taxon>
    </lineage>
</organism>
<dbReference type="Pfam" id="PF12698">
    <property type="entry name" value="ABC2_membrane_3"/>
    <property type="match status" value="1"/>
</dbReference>
<dbReference type="PANTHER" id="PTHR30294:SF38">
    <property type="entry name" value="TRANSPORT PERMEASE PROTEIN"/>
    <property type="match status" value="1"/>
</dbReference>
<dbReference type="EMBL" id="FQYI01000004">
    <property type="protein sequence ID" value="SHI78557.1"/>
    <property type="molecule type" value="Genomic_DNA"/>
</dbReference>
<evidence type="ECO:0000256" key="8">
    <source>
        <dbReference type="SAM" id="Phobius"/>
    </source>
</evidence>